<dbReference type="Gene3D" id="3.40.50.300">
    <property type="entry name" value="P-loop containing nucleotide triphosphate hydrolases"/>
    <property type="match status" value="1"/>
</dbReference>
<name>A0A0L0S7M3_ALLM3</name>
<dbReference type="SUPFAM" id="SSF52540">
    <property type="entry name" value="P-loop containing nucleoside triphosphate hydrolases"/>
    <property type="match status" value="1"/>
</dbReference>
<dbReference type="Proteomes" id="UP000054350">
    <property type="component" value="Unassembled WGS sequence"/>
</dbReference>
<organism evidence="3 4">
    <name type="scientific">Allomyces macrogynus (strain ATCC 38327)</name>
    <name type="common">Allomyces javanicus var. macrogynus</name>
    <dbReference type="NCBI Taxonomy" id="578462"/>
    <lineage>
        <taxon>Eukaryota</taxon>
        <taxon>Fungi</taxon>
        <taxon>Fungi incertae sedis</taxon>
        <taxon>Blastocladiomycota</taxon>
        <taxon>Blastocladiomycetes</taxon>
        <taxon>Blastocladiales</taxon>
        <taxon>Blastocladiaceae</taxon>
        <taxon>Allomyces</taxon>
    </lineage>
</organism>
<evidence type="ECO:0000256" key="1">
    <source>
        <dbReference type="SAM" id="MobiDB-lite"/>
    </source>
</evidence>
<evidence type="ECO:0000313" key="4">
    <source>
        <dbReference type="Proteomes" id="UP000054350"/>
    </source>
</evidence>
<reference evidence="4" key="2">
    <citation type="submission" date="2009-11" db="EMBL/GenBank/DDBJ databases">
        <title>The Genome Sequence of Allomyces macrogynus strain ATCC 38327.</title>
        <authorList>
            <consortium name="The Broad Institute Genome Sequencing Platform"/>
            <person name="Russ C."/>
            <person name="Cuomo C."/>
            <person name="Shea T."/>
            <person name="Young S.K."/>
            <person name="Zeng Q."/>
            <person name="Koehrsen M."/>
            <person name="Haas B."/>
            <person name="Borodovsky M."/>
            <person name="Guigo R."/>
            <person name="Alvarado L."/>
            <person name="Berlin A."/>
            <person name="Borenstein D."/>
            <person name="Chen Z."/>
            <person name="Engels R."/>
            <person name="Freedman E."/>
            <person name="Gellesch M."/>
            <person name="Goldberg J."/>
            <person name="Griggs A."/>
            <person name="Gujja S."/>
            <person name="Heiman D."/>
            <person name="Hepburn T."/>
            <person name="Howarth C."/>
            <person name="Jen D."/>
            <person name="Larson L."/>
            <person name="Lewis B."/>
            <person name="Mehta T."/>
            <person name="Park D."/>
            <person name="Pearson M."/>
            <person name="Roberts A."/>
            <person name="Saif S."/>
            <person name="Shenoy N."/>
            <person name="Sisk P."/>
            <person name="Stolte C."/>
            <person name="Sykes S."/>
            <person name="Walk T."/>
            <person name="White J."/>
            <person name="Yandava C."/>
            <person name="Burger G."/>
            <person name="Gray M.W."/>
            <person name="Holland P.W.H."/>
            <person name="King N."/>
            <person name="Lang F.B.F."/>
            <person name="Roger A.J."/>
            <person name="Ruiz-Trillo I."/>
            <person name="Lander E."/>
            <person name="Nusbaum C."/>
        </authorList>
    </citation>
    <scope>NUCLEOTIDE SEQUENCE [LARGE SCALE GENOMIC DNA]</scope>
    <source>
        <strain evidence="4">ATCC 38327</strain>
    </source>
</reference>
<dbReference type="STRING" id="578462.A0A0L0S7M3"/>
<dbReference type="InterPro" id="IPR003593">
    <property type="entry name" value="AAA+_ATPase"/>
</dbReference>
<dbReference type="InterPro" id="IPR045427">
    <property type="entry name" value="MoxR"/>
</dbReference>
<dbReference type="VEuPathDB" id="FungiDB:AMAG_03999"/>
<dbReference type="AlphaFoldDB" id="A0A0L0S7M3"/>
<evidence type="ECO:0000313" key="3">
    <source>
        <dbReference type="EMBL" id="KNE58425.1"/>
    </source>
</evidence>
<proteinExistence type="predicted"/>
<dbReference type="InterPro" id="IPR050513">
    <property type="entry name" value="RavA_ATPases"/>
</dbReference>
<accession>A0A0L0S7M3</accession>
<feature type="region of interest" description="Disordered" evidence="1">
    <location>
        <begin position="451"/>
        <end position="487"/>
    </location>
</feature>
<feature type="compositionally biased region" description="Low complexity" evidence="1">
    <location>
        <begin position="474"/>
        <end position="487"/>
    </location>
</feature>
<gene>
    <name evidence="3" type="ORF">AMAG_03999</name>
</gene>
<dbReference type="SMART" id="SM00382">
    <property type="entry name" value="AAA"/>
    <property type="match status" value="1"/>
</dbReference>
<sequence length="612" mass="67416">MIGDPVYNPIASAVHAKATKILDDLNRDLVDRDECLRLLMFGLLTGQNVLILGPPGTAKSKAVNDLFGRVYATSYKNLLHASMSTETLVGPVDLSVLKKESQIMVNTKGMLPTAELVFLDEIFKANRNVLSILLGLLNERVFANGPNNDPVPLHFTVAASNETFLDPGQSPLLDRFPLRVYVGGLPCGKLRDALTEQVRKSRPHKRYRAAVAEAKASAAAAGGGQPARASAKNEPTRLDLDADIYTLLDALDEMRITPLPNDVHTTFMTLVDYANSLNTAGEEKPQPDTIQTRSQEVYCGDVVTNRGIVMFSDMLRVTAFLHGRGTKPCVLDLWPLSYMSWRTKKQRDAVTKRVLAEMCRALPPLIKNLKEARWMVDAIRDHLFLPNAIKCALYSEILADLVRAGAVDEVVDLLKDTGTDPSCNDGKVLQAAKDGKHRTLLTMLRHDDRINTSELDREEEEERKRTEAEKARTRGLPGSLSSSQSGSAAERAVVELAAAQAFRGDYVGEPNWIRAMNDNTSSKGQVLRVRVDWLNISTTEFQLANGKWDFFLRLKAGGALPKINVEINVRTTAMGADDQLVGLSRTLARPRGMSNWFPTAVSTSSGSSRRDH</sequence>
<dbReference type="Pfam" id="PF20030">
    <property type="entry name" value="bpMoxR"/>
    <property type="match status" value="1"/>
</dbReference>
<feature type="compositionally biased region" description="Basic and acidic residues" evidence="1">
    <location>
        <begin position="462"/>
        <end position="472"/>
    </location>
</feature>
<dbReference type="InterPro" id="IPR027417">
    <property type="entry name" value="P-loop_NTPase"/>
</dbReference>
<protein>
    <recommendedName>
        <fullName evidence="2">AAA+ ATPase domain-containing protein</fullName>
    </recommendedName>
</protein>
<feature type="domain" description="AAA+ ATPase" evidence="2">
    <location>
        <begin position="45"/>
        <end position="186"/>
    </location>
</feature>
<dbReference type="OrthoDB" id="5600216at2759"/>
<keyword evidence="4" id="KW-1185">Reference proteome</keyword>
<evidence type="ECO:0000259" key="2">
    <source>
        <dbReference type="SMART" id="SM00382"/>
    </source>
</evidence>
<dbReference type="EMBL" id="GG745333">
    <property type="protein sequence ID" value="KNE58425.1"/>
    <property type="molecule type" value="Genomic_DNA"/>
</dbReference>
<dbReference type="PANTHER" id="PTHR32204">
    <property type="entry name" value="ATPASE RAVA"/>
    <property type="match status" value="1"/>
</dbReference>
<dbReference type="CDD" id="cd00009">
    <property type="entry name" value="AAA"/>
    <property type="match status" value="1"/>
</dbReference>
<reference evidence="3 4" key="1">
    <citation type="submission" date="2009-11" db="EMBL/GenBank/DDBJ databases">
        <title>Annotation of Allomyces macrogynus ATCC 38327.</title>
        <authorList>
            <consortium name="The Broad Institute Genome Sequencing Platform"/>
            <person name="Russ C."/>
            <person name="Cuomo C."/>
            <person name="Burger G."/>
            <person name="Gray M.W."/>
            <person name="Holland P.W.H."/>
            <person name="King N."/>
            <person name="Lang F.B.F."/>
            <person name="Roger A.J."/>
            <person name="Ruiz-Trillo I."/>
            <person name="Young S.K."/>
            <person name="Zeng Q."/>
            <person name="Gargeya S."/>
            <person name="Fitzgerald M."/>
            <person name="Haas B."/>
            <person name="Abouelleil A."/>
            <person name="Alvarado L."/>
            <person name="Arachchi H.M."/>
            <person name="Berlin A."/>
            <person name="Chapman S.B."/>
            <person name="Gearin G."/>
            <person name="Goldberg J."/>
            <person name="Griggs A."/>
            <person name="Gujja S."/>
            <person name="Hansen M."/>
            <person name="Heiman D."/>
            <person name="Howarth C."/>
            <person name="Larimer J."/>
            <person name="Lui A."/>
            <person name="MacDonald P.J.P."/>
            <person name="McCowen C."/>
            <person name="Montmayeur A."/>
            <person name="Murphy C."/>
            <person name="Neiman D."/>
            <person name="Pearson M."/>
            <person name="Priest M."/>
            <person name="Roberts A."/>
            <person name="Saif S."/>
            <person name="Shea T."/>
            <person name="Sisk P."/>
            <person name="Stolte C."/>
            <person name="Sykes S."/>
            <person name="Wortman J."/>
            <person name="Nusbaum C."/>
            <person name="Birren B."/>
        </authorList>
    </citation>
    <scope>NUCLEOTIDE SEQUENCE [LARGE SCALE GENOMIC DNA]</scope>
    <source>
        <strain evidence="3 4">ATCC 38327</strain>
    </source>
</reference>
<dbReference type="eggNOG" id="ENOG502R89P">
    <property type="taxonomic scope" value="Eukaryota"/>
</dbReference>
<dbReference type="PANTHER" id="PTHR32204:SF0">
    <property type="entry name" value="ATPASE RAVA"/>
    <property type="match status" value="1"/>
</dbReference>